<feature type="region of interest" description="Disordered" evidence="1">
    <location>
        <begin position="292"/>
        <end position="334"/>
    </location>
</feature>
<organism evidence="2 3">
    <name type="scientific">Lapillicoccus jejuensis</name>
    <dbReference type="NCBI Taxonomy" id="402171"/>
    <lineage>
        <taxon>Bacteria</taxon>
        <taxon>Bacillati</taxon>
        <taxon>Actinomycetota</taxon>
        <taxon>Actinomycetes</taxon>
        <taxon>Micrococcales</taxon>
        <taxon>Intrasporangiaceae</taxon>
        <taxon>Lapillicoccus</taxon>
    </lineage>
</organism>
<feature type="region of interest" description="Disordered" evidence="1">
    <location>
        <begin position="1"/>
        <end position="35"/>
    </location>
</feature>
<sequence length="334" mass="35612">MRRRRKKESPIVSTAPSHLYAVPPPTGRTDPRNAKEGLDQLSRMGWLLRARQAARRAFDLALALPRGAAQWALRHVQSASGMFRSIDLPGLAGGALRAAKVLGEQVGAVPLGLTIVTAPPVQRLLAHGVRTGLRWAGALLRRTWAATSAAIARTGSPGRALLNTLDRWTSQARTVASRVAAHPAVPTVVATVRRALGAVAPLVRMVSLHRLLATLIPTRWARALVETAVMPVLVTAVVPATLLAPMTARGKGTTMACDLGSQDLAGEGVSHVEDESLRAGEPIERADVMTVDTDRADEGLWPASAQPTNRAERRAMQREQARARRAAPGRPSAS</sequence>
<name>A0A542DVT8_9MICO</name>
<evidence type="ECO:0000256" key="1">
    <source>
        <dbReference type="SAM" id="MobiDB-lite"/>
    </source>
</evidence>
<reference evidence="2 3" key="1">
    <citation type="submission" date="2019-06" db="EMBL/GenBank/DDBJ databases">
        <title>Sequencing the genomes of 1000 actinobacteria strains.</title>
        <authorList>
            <person name="Klenk H.-P."/>
        </authorList>
    </citation>
    <scope>NUCLEOTIDE SEQUENCE [LARGE SCALE GENOMIC DNA]</scope>
    <source>
        <strain evidence="2 3">DSM 18607</strain>
    </source>
</reference>
<accession>A0A542DVT8</accession>
<dbReference type="AlphaFoldDB" id="A0A542DVT8"/>
<gene>
    <name evidence="2" type="ORF">FB458_0278</name>
</gene>
<keyword evidence="3" id="KW-1185">Reference proteome</keyword>
<feature type="compositionally biased region" description="Basic and acidic residues" evidence="1">
    <location>
        <begin position="310"/>
        <end position="322"/>
    </location>
</feature>
<proteinExistence type="predicted"/>
<evidence type="ECO:0000313" key="3">
    <source>
        <dbReference type="Proteomes" id="UP000317893"/>
    </source>
</evidence>
<dbReference type="EMBL" id="VFMN01000001">
    <property type="protein sequence ID" value="TQJ07222.1"/>
    <property type="molecule type" value="Genomic_DNA"/>
</dbReference>
<dbReference type="Proteomes" id="UP000317893">
    <property type="component" value="Unassembled WGS sequence"/>
</dbReference>
<comment type="caution">
    <text evidence="2">The sequence shown here is derived from an EMBL/GenBank/DDBJ whole genome shotgun (WGS) entry which is preliminary data.</text>
</comment>
<protein>
    <submittedName>
        <fullName evidence="2">Uncharacterized protein</fullName>
    </submittedName>
</protein>
<evidence type="ECO:0000313" key="2">
    <source>
        <dbReference type="EMBL" id="TQJ07222.1"/>
    </source>
</evidence>